<dbReference type="PANTHER" id="PTHR11375:SF0">
    <property type="entry name" value="ACIDIC LEUCINE-RICH NUCLEAR PHOSPHOPROTEIN 32 FAMILY MEMBER A"/>
    <property type="match status" value="1"/>
</dbReference>
<comment type="caution">
    <text evidence="8">The sequence shown here is derived from an EMBL/GenBank/DDBJ whole genome shotgun (WGS) entry which is preliminary data.</text>
</comment>
<feature type="region of interest" description="Disordered" evidence="6">
    <location>
        <begin position="152"/>
        <end position="245"/>
    </location>
</feature>
<dbReference type="OrthoDB" id="2160613at2759"/>
<dbReference type="AlphaFoldDB" id="A0A8J6HL59"/>
<dbReference type="PROSITE" id="PS51450">
    <property type="entry name" value="LRR"/>
    <property type="match status" value="1"/>
</dbReference>
<evidence type="ECO:0000256" key="2">
    <source>
        <dbReference type="ARBA" id="ARBA00022737"/>
    </source>
</evidence>
<dbReference type="GO" id="GO:0042393">
    <property type="term" value="F:histone binding"/>
    <property type="evidence" value="ECO:0007669"/>
    <property type="project" value="TreeGrafter"/>
</dbReference>
<dbReference type="SMART" id="SM00446">
    <property type="entry name" value="LRRcap"/>
    <property type="match status" value="1"/>
</dbReference>
<dbReference type="Pfam" id="PF14580">
    <property type="entry name" value="LRR_9"/>
    <property type="match status" value="1"/>
</dbReference>
<keyword evidence="2" id="KW-0677">Repeat</keyword>
<keyword evidence="1" id="KW-0433">Leucine-rich repeat</keyword>
<organism evidence="8 9">
    <name type="scientific">Tenebrio molitor</name>
    <name type="common">Yellow mealworm beetle</name>
    <dbReference type="NCBI Taxonomy" id="7067"/>
    <lineage>
        <taxon>Eukaryota</taxon>
        <taxon>Metazoa</taxon>
        <taxon>Ecdysozoa</taxon>
        <taxon>Arthropoda</taxon>
        <taxon>Hexapoda</taxon>
        <taxon>Insecta</taxon>
        <taxon>Pterygota</taxon>
        <taxon>Neoptera</taxon>
        <taxon>Endopterygota</taxon>
        <taxon>Coleoptera</taxon>
        <taxon>Polyphaga</taxon>
        <taxon>Cucujiformia</taxon>
        <taxon>Tenebrionidae</taxon>
        <taxon>Tenebrio</taxon>
    </lineage>
</organism>
<evidence type="ECO:0000259" key="7">
    <source>
        <dbReference type="SMART" id="SM00446"/>
    </source>
</evidence>
<feature type="domain" description="U2A'/phosphoprotein 32 family A C-terminal" evidence="7">
    <location>
        <begin position="123"/>
        <end position="141"/>
    </location>
</feature>
<evidence type="ECO:0000256" key="3">
    <source>
        <dbReference type="ARBA" id="ARBA00025777"/>
    </source>
</evidence>
<evidence type="ECO:0000256" key="5">
    <source>
        <dbReference type="ARBA" id="ARBA00067860"/>
    </source>
</evidence>
<sequence length="245" mass="27473">MEKRIELEKRGRNPADIKELNLDNCRSTSIIGLSDEFCNLESLSLINVGLTSIKGFPKLPNLKKLELSDNRINNGLNLLETSPKLTHLNLSGNRIKDLTTLEPLKNFKNLKNLDLFNNEATTVENYREKIFKMIPSLKYLDGFDAEDCEIEDSDAEEEVNGNDDESEEEGSSDEDDDLDDTVGLGAVYSENLDELSDEGDYEAGEEEEDEDGIEEEEEEDAAEDDAQSPDVSRGKKRKLEDGEGN</sequence>
<evidence type="ECO:0000256" key="6">
    <source>
        <dbReference type="SAM" id="MobiDB-lite"/>
    </source>
</evidence>
<feature type="compositionally biased region" description="Acidic residues" evidence="6">
    <location>
        <begin position="152"/>
        <end position="180"/>
    </location>
</feature>
<gene>
    <name evidence="8" type="ORF">GEV33_006464</name>
</gene>
<evidence type="ECO:0000256" key="1">
    <source>
        <dbReference type="ARBA" id="ARBA00022614"/>
    </source>
</evidence>
<dbReference type="InterPro" id="IPR045081">
    <property type="entry name" value="AN32"/>
</dbReference>
<dbReference type="InterPro" id="IPR001611">
    <property type="entry name" value="Leu-rich_rpt"/>
</dbReference>
<dbReference type="Proteomes" id="UP000719412">
    <property type="component" value="Unassembled WGS sequence"/>
</dbReference>
<feature type="compositionally biased region" description="Acidic residues" evidence="6">
    <location>
        <begin position="191"/>
        <end position="227"/>
    </location>
</feature>
<dbReference type="InterPro" id="IPR003603">
    <property type="entry name" value="U2A'_phosphoprotein32A_C"/>
</dbReference>
<comment type="function">
    <text evidence="4">Implicated in a number of cellular processes, including proliferation, differentiation, caspase-dependent and caspase-independent apoptosis, suppression of transformation (tumor suppressor), inhibition of protein phosphatase 2A, regulation of mRNA trafficking and stability, and inhibition of acetyltransferases as part of the INHAT (inhibitor of histone acetyltransferases) complex.</text>
</comment>
<comment type="similarity">
    <text evidence="3">Belongs to the ANP32 family.</text>
</comment>
<protein>
    <recommendedName>
        <fullName evidence="5">Acidic leucine-rich nuclear phosphoprotein 32 family member A</fullName>
    </recommendedName>
</protein>
<evidence type="ECO:0000313" key="9">
    <source>
        <dbReference type="Proteomes" id="UP000719412"/>
    </source>
</evidence>
<proteinExistence type="inferred from homology"/>
<accession>A0A8J6HL59</accession>
<evidence type="ECO:0000313" key="8">
    <source>
        <dbReference type="EMBL" id="KAH0816327.1"/>
    </source>
</evidence>
<reference evidence="8" key="2">
    <citation type="submission" date="2021-08" db="EMBL/GenBank/DDBJ databases">
        <authorList>
            <person name="Eriksson T."/>
        </authorList>
    </citation>
    <scope>NUCLEOTIDE SEQUENCE</scope>
    <source>
        <strain evidence="8">Stoneville</strain>
        <tissue evidence="8">Whole head</tissue>
    </source>
</reference>
<dbReference type="PANTHER" id="PTHR11375">
    <property type="entry name" value="ACIDIC LEUCINE-RICH NUCLEAR PHOSPHOPROTEIN 32"/>
    <property type="match status" value="1"/>
</dbReference>
<keyword evidence="9" id="KW-1185">Reference proteome</keyword>
<reference evidence="8" key="1">
    <citation type="journal article" date="2020" name="J Insects Food Feed">
        <title>The yellow mealworm (Tenebrio molitor) genome: a resource for the emerging insects as food and feed industry.</title>
        <authorList>
            <person name="Eriksson T."/>
            <person name="Andere A."/>
            <person name="Kelstrup H."/>
            <person name="Emery V."/>
            <person name="Picard C."/>
        </authorList>
    </citation>
    <scope>NUCLEOTIDE SEQUENCE</scope>
    <source>
        <strain evidence="8">Stoneville</strain>
        <tissue evidence="8">Whole head</tissue>
    </source>
</reference>
<dbReference type="GO" id="GO:0005634">
    <property type="term" value="C:nucleus"/>
    <property type="evidence" value="ECO:0007669"/>
    <property type="project" value="TreeGrafter"/>
</dbReference>
<dbReference type="FunFam" id="3.80.10.10:FF:000003">
    <property type="entry name" value="Acidic leucine-rich nuclear phosphoprotein 32 family member A"/>
    <property type="match status" value="1"/>
</dbReference>
<name>A0A8J6HL59_TENMO</name>
<evidence type="ECO:0000256" key="4">
    <source>
        <dbReference type="ARBA" id="ARBA00056686"/>
    </source>
</evidence>
<dbReference type="EMBL" id="JABDTM020021720">
    <property type="protein sequence ID" value="KAH0816327.1"/>
    <property type="molecule type" value="Genomic_DNA"/>
</dbReference>